<evidence type="ECO:0000313" key="6">
    <source>
        <dbReference type="Proteomes" id="UP000069241"/>
    </source>
</evidence>
<dbReference type="RefSeq" id="WP_062253210.1">
    <property type="nucleotide sequence ID" value="NZ_CP014229.1"/>
</dbReference>
<comment type="cofactor">
    <cofactor evidence="2">
        <name>Cu cation</name>
        <dbReference type="ChEBI" id="CHEBI:23378"/>
    </cofactor>
    <text evidence="2">Binds 1 copper ion per subunit.</text>
</comment>
<dbReference type="SUPFAM" id="SSF49329">
    <property type="entry name" value="Cu,Zn superoxide dismutase-like"/>
    <property type="match status" value="1"/>
</dbReference>
<keyword evidence="3" id="KW-0732">Signal</keyword>
<dbReference type="PROSITE" id="PS00332">
    <property type="entry name" value="SOD_CU_ZN_2"/>
    <property type="match status" value="1"/>
</dbReference>
<dbReference type="PANTHER" id="PTHR10003">
    <property type="entry name" value="SUPEROXIDE DISMUTASE CU-ZN -RELATED"/>
    <property type="match status" value="1"/>
</dbReference>
<evidence type="ECO:0000256" key="3">
    <source>
        <dbReference type="SAM" id="SignalP"/>
    </source>
</evidence>
<dbReference type="EC" id="1.15.1.1" evidence="2"/>
<accession>A0A0X8JKQ3</accession>
<dbReference type="Pfam" id="PF00080">
    <property type="entry name" value="Sod_Cu"/>
    <property type="match status" value="1"/>
</dbReference>
<dbReference type="InterPro" id="IPR024134">
    <property type="entry name" value="SOD_Cu/Zn_/chaperone"/>
</dbReference>
<feature type="chain" id="PRO_5007067494" description="Superoxide dismutase [Cu-Zn]" evidence="3">
    <location>
        <begin position="26"/>
        <end position="178"/>
    </location>
</feature>
<proteinExistence type="inferred from homology"/>
<name>A0A0X8JKQ3_9BACT</name>
<dbReference type="InterPro" id="IPR001424">
    <property type="entry name" value="SOD_Cu_Zn_dom"/>
</dbReference>
<comment type="catalytic activity">
    <reaction evidence="2">
        <text>2 superoxide + 2 H(+) = H2O2 + O2</text>
        <dbReference type="Rhea" id="RHEA:20696"/>
        <dbReference type="ChEBI" id="CHEBI:15378"/>
        <dbReference type="ChEBI" id="CHEBI:15379"/>
        <dbReference type="ChEBI" id="CHEBI:16240"/>
        <dbReference type="ChEBI" id="CHEBI:18421"/>
        <dbReference type="EC" id="1.15.1.1"/>
    </reaction>
</comment>
<organism evidence="5 6">
    <name type="scientific">Desulfovibrio fairfieldensis</name>
    <dbReference type="NCBI Taxonomy" id="44742"/>
    <lineage>
        <taxon>Bacteria</taxon>
        <taxon>Pseudomonadati</taxon>
        <taxon>Thermodesulfobacteriota</taxon>
        <taxon>Desulfovibrionia</taxon>
        <taxon>Desulfovibrionales</taxon>
        <taxon>Desulfovibrionaceae</taxon>
        <taxon>Desulfovibrio</taxon>
    </lineage>
</organism>
<keyword evidence="2" id="KW-0560">Oxidoreductase</keyword>
<feature type="domain" description="Superoxide dismutase copper/zinc binding" evidence="4">
    <location>
        <begin position="45"/>
        <end position="177"/>
    </location>
</feature>
<dbReference type="Gene3D" id="2.60.40.200">
    <property type="entry name" value="Superoxide dismutase, copper/zinc binding domain"/>
    <property type="match status" value="1"/>
</dbReference>
<dbReference type="GO" id="GO:0005507">
    <property type="term" value="F:copper ion binding"/>
    <property type="evidence" value="ECO:0007669"/>
    <property type="project" value="InterPro"/>
</dbReference>
<gene>
    <name evidence="5" type="ORF">AXF13_10795</name>
</gene>
<dbReference type="GO" id="GO:0004784">
    <property type="term" value="F:superoxide dismutase activity"/>
    <property type="evidence" value="ECO:0007669"/>
    <property type="project" value="UniProtKB-EC"/>
</dbReference>
<comment type="cofactor">
    <cofactor evidence="2">
        <name>Zn(2+)</name>
        <dbReference type="ChEBI" id="CHEBI:29105"/>
    </cofactor>
    <text evidence="2">Binds 1 zinc ion per subunit.</text>
</comment>
<protein>
    <recommendedName>
        <fullName evidence="2">Superoxide dismutase [Cu-Zn]</fullName>
        <ecNumber evidence="2">1.15.1.1</ecNumber>
    </recommendedName>
</protein>
<dbReference type="InterPro" id="IPR036423">
    <property type="entry name" value="SOD-like_Cu/Zn_dom_sf"/>
</dbReference>
<comment type="similarity">
    <text evidence="1 2">Belongs to the Cu-Zn superoxide dismutase family.</text>
</comment>
<keyword evidence="6" id="KW-1185">Reference proteome</keyword>
<reference evidence="6" key="1">
    <citation type="submission" date="2016-02" db="EMBL/GenBank/DDBJ databases">
        <authorList>
            <person name="Holder M.E."/>
            <person name="Ajami N.J."/>
            <person name="Petrosino J.F."/>
        </authorList>
    </citation>
    <scope>NUCLEOTIDE SEQUENCE [LARGE SCALE GENOMIC DNA]</scope>
    <source>
        <strain evidence="6">CCUG 45958</strain>
    </source>
</reference>
<keyword evidence="2" id="KW-0862">Zinc</keyword>
<sequence length="178" mass="18119">MILKNMSFALLLCGGLLLMGSAAQAESVKTPVNKISPDGVGEEIGFITFSDADGGGVDIIVDLTGLPEGEHGMHVHENASCAPAEKDGKMVAGLAAGGHYDPMKTNKHAGPGKAGHKGDLPHIMADAEGVAKAKLHAPNLQAKDLKGHSVMIHEGGDNYTDNPPLGGGGARIACGVIK</sequence>
<keyword evidence="2" id="KW-0186">Copper</keyword>
<evidence type="ECO:0000256" key="2">
    <source>
        <dbReference type="RuleBase" id="RU000393"/>
    </source>
</evidence>
<evidence type="ECO:0000256" key="1">
    <source>
        <dbReference type="ARBA" id="ARBA00010457"/>
    </source>
</evidence>
<dbReference type="AlphaFoldDB" id="A0A0X8JKQ3"/>
<feature type="signal peptide" evidence="3">
    <location>
        <begin position="1"/>
        <end position="25"/>
    </location>
</feature>
<dbReference type="EMBL" id="CP014229">
    <property type="protein sequence ID" value="AMD90564.1"/>
    <property type="molecule type" value="Genomic_DNA"/>
</dbReference>
<dbReference type="InterPro" id="IPR018152">
    <property type="entry name" value="SOD_Cu/Zn_BS"/>
</dbReference>
<comment type="function">
    <text evidence="2">Destroys radicals which are normally produced within the cells and which are toxic to biological systems.</text>
</comment>
<evidence type="ECO:0000259" key="4">
    <source>
        <dbReference type="Pfam" id="PF00080"/>
    </source>
</evidence>
<keyword evidence="2" id="KW-0479">Metal-binding</keyword>
<evidence type="ECO:0000313" key="5">
    <source>
        <dbReference type="EMBL" id="AMD90564.1"/>
    </source>
</evidence>
<dbReference type="Proteomes" id="UP000069241">
    <property type="component" value="Chromosome"/>
</dbReference>
<dbReference type="KEGG" id="dfi:AXF13_10795"/>
<dbReference type="STRING" id="44742.AXF13_10795"/>